<accession>A0A843VJS8</accession>
<dbReference type="Proteomes" id="UP000652761">
    <property type="component" value="Unassembled WGS sequence"/>
</dbReference>
<evidence type="ECO:0000313" key="2">
    <source>
        <dbReference type="Proteomes" id="UP000652761"/>
    </source>
</evidence>
<proteinExistence type="predicted"/>
<dbReference type="AlphaFoldDB" id="A0A843VJS8"/>
<evidence type="ECO:0000313" key="1">
    <source>
        <dbReference type="EMBL" id="MQL97091.1"/>
    </source>
</evidence>
<reference evidence="1" key="1">
    <citation type="submission" date="2017-07" db="EMBL/GenBank/DDBJ databases">
        <title>Taro Niue Genome Assembly and Annotation.</title>
        <authorList>
            <person name="Atibalentja N."/>
            <person name="Keating K."/>
            <person name="Fields C.J."/>
        </authorList>
    </citation>
    <scope>NUCLEOTIDE SEQUENCE</scope>
    <source>
        <strain evidence="1">Niue_2</strain>
        <tissue evidence="1">Leaf</tissue>
    </source>
</reference>
<keyword evidence="2" id="KW-1185">Reference proteome</keyword>
<organism evidence="1 2">
    <name type="scientific">Colocasia esculenta</name>
    <name type="common">Wild taro</name>
    <name type="synonym">Arum esculentum</name>
    <dbReference type="NCBI Taxonomy" id="4460"/>
    <lineage>
        <taxon>Eukaryota</taxon>
        <taxon>Viridiplantae</taxon>
        <taxon>Streptophyta</taxon>
        <taxon>Embryophyta</taxon>
        <taxon>Tracheophyta</taxon>
        <taxon>Spermatophyta</taxon>
        <taxon>Magnoliopsida</taxon>
        <taxon>Liliopsida</taxon>
        <taxon>Araceae</taxon>
        <taxon>Aroideae</taxon>
        <taxon>Colocasieae</taxon>
        <taxon>Colocasia</taxon>
    </lineage>
</organism>
<name>A0A843VJS8_COLES</name>
<protein>
    <submittedName>
        <fullName evidence="1">Uncharacterized protein</fullName>
    </submittedName>
</protein>
<comment type="caution">
    <text evidence="1">The sequence shown here is derived from an EMBL/GenBank/DDBJ whole genome shotgun (WGS) entry which is preliminary data.</text>
</comment>
<sequence length="115" mass="12677">MGLREPALLMLYGGVSRLELGNGSEVMKLEISFMSIHRPSKGSVWWKMAISLAQKVAAAGFMKSGKYTFPGHTSPSRAANLAAKFFPESDRDDHGEQIRITSWRISFPLSHLGPV</sequence>
<gene>
    <name evidence="1" type="ORF">Taro_029775</name>
</gene>
<dbReference type="EMBL" id="NMUH01002001">
    <property type="protein sequence ID" value="MQL97091.1"/>
    <property type="molecule type" value="Genomic_DNA"/>
</dbReference>